<evidence type="ECO:0000256" key="3">
    <source>
        <dbReference type="PROSITE-ProRule" id="PRU00221"/>
    </source>
</evidence>
<keyword evidence="2" id="KW-0677">Repeat</keyword>
<evidence type="ECO:0000256" key="2">
    <source>
        <dbReference type="ARBA" id="ARBA00022737"/>
    </source>
</evidence>
<dbReference type="EMBL" id="CP014586">
    <property type="protein sequence ID" value="ANZ76890.1"/>
    <property type="molecule type" value="Genomic_DNA"/>
</dbReference>
<dbReference type="InterPro" id="IPR015943">
    <property type="entry name" value="WD40/YVTN_repeat-like_dom_sf"/>
</dbReference>
<dbReference type="Proteomes" id="UP000094565">
    <property type="component" value="Chromosome 3"/>
</dbReference>
<dbReference type="GO" id="GO:0032991">
    <property type="term" value="C:protein-containing complex"/>
    <property type="evidence" value="ECO:0007669"/>
    <property type="project" value="UniProtKB-ARBA"/>
</dbReference>
<dbReference type="PROSITE" id="PS50294">
    <property type="entry name" value="WD_REPEATS_REGION"/>
    <property type="match status" value="1"/>
</dbReference>
<dbReference type="SMART" id="SM00320">
    <property type="entry name" value="WD40"/>
    <property type="match status" value="4"/>
</dbReference>
<dbReference type="InterPro" id="IPR001680">
    <property type="entry name" value="WD40_rpt"/>
</dbReference>
<feature type="repeat" description="WD" evidence="3">
    <location>
        <begin position="255"/>
        <end position="296"/>
    </location>
</feature>
<gene>
    <name evidence="4" type="primary">SKI8</name>
    <name evidence="4" type="ORF">ATY40_BA7504057</name>
</gene>
<sequence>MGKQFISTQIIRGHKSDVYDVAVCSKFTISVSGDGHLKAWSHKGEEEPANDLLVDSLGLHHVDFWEHDGILIIGTVAFSGILYLFQYIDNELAPLKCELKKNNWALKFHVGVEDQKHRLLTTQNNGNAEVYELTVEEGKISLQHEKTLEDLNRTFALSIDVSSTEDSKIAIGYMNGTVSLYDLRTLRSSYTFTSTAIKSESSAVRCVRFSPGGTLLAVASDSESYGTIALYDVKFGEMAGSLIAPTNSNHAVGAGFAHERWCFSLDFNQDGSFLASGGMDQKVRIWDVTTREVEATITMALTDLPDDQLTDDLNSKSNIGCLSLKYFGKGIRQIDGDDRNEGLVLVGLDQSVRWYREAGGV</sequence>
<dbReference type="SUPFAM" id="SSF50978">
    <property type="entry name" value="WD40 repeat-like"/>
    <property type="match status" value="1"/>
</dbReference>
<dbReference type="Gene3D" id="2.130.10.10">
    <property type="entry name" value="YVTN repeat-like/Quinoprotein amine dehydrogenase"/>
    <property type="match status" value="1"/>
</dbReference>
<dbReference type="PROSITE" id="PS50082">
    <property type="entry name" value="WD_REPEATS_2"/>
    <property type="match status" value="1"/>
</dbReference>
<keyword evidence="1 3" id="KW-0853">WD repeat</keyword>
<evidence type="ECO:0000313" key="4">
    <source>
        <dbReference type="EMBL" id="ANZ76890.1"/>
    </source>
</evidence>
<dbReference type="OrthoDB" id="10251741at2759"/>
<dbReference type="InterPro" id="IPR036322">
    <property type="entry name" value="WD40_repeat_dom_sf"/>
</dbReference>
<keyword evidence="5" id="KW-1185">Reference proteome</keyword>
<dbReference type="Pfam" id="PF00400">
    <property type="entry name" value="WD40"/>
    <property type="match status" value="3"/>
</dbReference>
<name>A0A1B2JFS9_PICPA</name>
<dbReference type="PANTHER" id="PTHR44090:SF1">
    <property type="entry name" value="SUPERKILLER COMPLEX PROTEIN 8"/>
    <property type="match status" value="1"/>
</dbReference>
<dbReference type="AlphaFoldDB" id="A0A1B2JFS9"/>
<reference evidence="4 5" key="1">
    <citation type="submission" date="2016-02" db="EMBL/GenBank/DDBJ databases">
        <title>Comparative genomic and transcriptomic foundation for Pichia pastoris.</title>
        <authorList>
            <person name="Love K.R."/>
            <person name="Shah K.A."/>
            <person name="Whittaker C.A."/>
            <person name="Wu J."/>
            <person name="Bartlett M.C."/>
            <person name="Ma D."/>
            <person name="Leeson R.L."/>
            <person name="Priest M."/>
            <person name="Young S.K."/>
            <person name="Love J.C."/>
        </authorList>
    </citation>
    <scope>NUCLEOTIDE SEQUENCE [LARGE SCALE GENOMIC DNA]</scope>
    <source>
        <strain evidence="4 5">ATCC 28485</strain>
    </source>
</reference>
<dbReference type="PANTHER" id="PTHR44090">
    <property type="entry name" value="WD REPEAT-CONTAINING PROTEIN 61"/>
    <property type="match status" value="1"/>
</dbReference>
<dbReference type="PROSITE" id="PS00678">
    <property type="entry name" value="WD_REPEATS_1"/>
    <property type="match status" value="1"/>
</dbReference>
<organism evidence="4 5">
    <name type="scientific">Komagataella pastoris</name>
    <name type="common">Yeast</name>
    <name type="synonym">Pichia pastoris</name>
    <dbReference type="NCBI Taxonomy" id="4922"/>
    <lineage>
        <taxon>Eukaryota</taxon>
        <taxon>Fungi</taxon>
        <taxon>Dikarya</taxon>
        <taxon>Ascomycota</taxon>
        <taxon>Saccharomycotina</taxon>
        <taxon>Pichiomycetes</taxon>
        <taxon>Pichiales</taxon>
        <taxon>Pichiaceae</taxon>
        <taxon>Komagataella</taxon>
    </lineage>
</organism>
<evidence type="ECO:0000313" key="5">
    <source>
        <dbReference type="Proteomes" id="UP000094565"/>
    </source>
</evidence>
<dbReference type="GO" id="GO:0005634">
    <property type="term" value="C:nucleus"/>
    <property type="evidence" value="ECO:0007669"/>
    <property type="project" value="TreeGrafter"/>
</dbReference>
<dbReference type="InterPro" id="IPR051510">
    <property type="entry name" value="SKI8"/>
</dbReference>
<evidence type="ECO:0000256" key="1">
    <source>
        <dbReference type="ARBA" id="ARBA00022574"/>
    </source>
</evidence>
<protein>
    <submittedName>
        <fullName evidence="4">BA75_04057T0</fullName>
    </submittedName>
</protein>
<dbReference type="InterPro" id="IPR019775">
    <property type="entry name" value="WD40_repeat_CS"/>
</dbReference>
<proteinExistence type="predicted"/>
<accession>A0A1B2JFS9</accession>